<accession>A0A088GGQ7</accession>
<dbReference type="Gene3D" id="2.30.30.100">
    <property type="match status" value="1"/>
</dbReference>
<feature type="transmembrane region" description="Helical" evidence="5">
    <location>
        <begin position="325"/>
        <end position="342"/>
    </location>
</feature>
<gene>
    <name evidence="7" type="ORF">WS74_0558</name>
</gene>
<organism evidence="7 8">
    <name type="scientific">Weissella ceti</name>
    <dbReference type="NCBI Taxonomy" id="759620"/>
    <lineage>
        <taxon>Bacteria</taxon>
        <taxon>Bacillati</taxon>
        <taxon>Bacillota</taxon>
        <taxon>Bacilli</taxon>
        <taxon>Lactobacillales</taxon>
        <taxon>Lactobacillaceae</taxon>
        <taxon>Weissella</taxon>
    </lineage>
</organism>
<dbReference type="PANTHER" id="PTHR12835">
    <property type="entry name" value="BIOTIN PROTEIN LIGASE"/>
    <property type="match status" value="1"/>
</dbReference>
<dbReference type="KEGG" id="wct:WS74_0558"/>
<dbReference type="PROSITE" id="PS51733">
    <property type="entry name" value="BPL_LPL_CATALYTIC"/>
    <property type="match status" value="1"/>
</dbReference>
<keyword evidence="3" id="KW-0092">Biotin</keyword>
<dbReference type="GO" id="GO:0005886">
    <property type="term" value="C:plasma membrane"/>
    <property type="evidence" value="ECO:0007669"/>
    <property type="project" value="InterPro"/>
</dbReference>
<dbReference type="NCBIfam" id="TIGR00121">
    <property type="entry name" value="birA_ligase"/>
    <property type="match status" value="1"/>
</dbReference>
<feature type="domain" description="BPL/LPL catalytic" evidence="6">
    <location>
        <begin position="1"/>
        <end position="175"/>
    </location>
</feature>
<dbReference type="SUPFAM" id="SSF55681">
    <property type="entry name" value="Class II aaRS and biotin synthetases"/>
    <property type="match status" value="1"/>
</dbReference>
<protein>
    <recommendedName>
        <fullName evidence="4">biotin--[biotin carboxyl-carrier protein] ligase</fullName>
        <ecNumber evidence="4">6.3.4.15</ecNumber>
    </recommendedName>
</protein>
<dbReference type="GO" id="GO:0009249">
    <property type="term" value="P:protein lipoylation"/>
    <property type="evidence" value="ECO:0007669"/>
    <property type="project" value="UniProtKB-ARBA"/>
</dbReference>
<dbReference type="PANTHER" id="PTHR12835:SF5">
    <property type="entry name" value="BIOTIN--PROTEIN LIGASE"/>
    <property type="match status" value="1"/>
</dbReference>
<dbReference type="InterPro" id="IPR004408">
    <property type="entry name" value="Biotin_CoA_COase_ligase"/>
</dbReference>
<dbReference type="EMBL" id="CP009223">
    <property type="protein sequence ID" value="AIM62810.1"/>
    <property type="molecule type" value="Genomic_DNA"/>
</dbReference>
<reference evidence="7 8" key="1">
    <citation type="journal article" date="2014" name="Genome Announc.">
        <title>Complete Genome Sequences of Fish Pathogenic Weissella ceti Strains WS74 and WS105.</title>
        <authorList>
            <person name="Figueiredo H.C."/>
            <person name="Leal C.A."/>
            <person name="Dorella F.A."/>
            <person name="Carvalho A.F."/>
            <person name="Soares S.C."/>
            <person name="Pereira F.L."/>
            <person name="Azevedo V.A."/>
        </authorList>
    </citation>
    <scope>NUCLEOTIDE SEQUENCE [LARGE SCALE GENOMIC DNA]</scope>
    <source>
        <strain evidence="7 8">WS74</strain>
    </source>
</reference>
<dbReference type="STRING" id="759620.WS105_0555"/>
<dbReference type="CDD" id="cd16442">
    <property type="entry name" value="BPL"/>
    <property type="match status" value="1"/>
</dbReference>
<dbReference type="Proteomes" id="UP000029079">
    <property type="component" value="Chromosome"/>
</dbReference>
<dbReference type="EC" id="6.3.4.15" evidence="4"/>
<dbReference type="Gene3D" id="3.30.930.10">
    <property type="entry name" value="Bira Bifunctional Protein, Domain 2"/>
    <property type="match status" value="1"/>
</dbReference>
<keyword evidence="5" id="KW-0472">Membrane</keyword>
<reference evidence="8" key="2">
    <citation type="submission" date="2014-08" db="EMBL/GenBank/DDBJ databases">
        <title>Complete genome of Weissella ceti strain WS74 isolated from diseased rainbow trout in Brazil.</title>
        <authorList>
            <person name="Figueiredo H.C.P."/>
            <person name="Leal C.A.G."/>
            <person name="Pereira F.L."/>
            <person name="Soares S.C."/>
            <person name="Dorella F.A."/>
            <person name="Carvalho A.F."/>
            <person name="Azevedo V.A.C."/>
        </authorList>
    </citation>
    <scope>NUCLEOTIDE SEQUENCE [LARGE SCALE GENOMIC DNA]</scope>
    <source>
        <strain evidence="8">WS74</strain>
    </source>
</reference>
<evidence type="ECO:0000256" key="2">
    <source>
        <dbReference type="ARBA" id="ARBA00022598"/>
    </source>
</evidence>
<keyword evidence="5" id="KW-0812">Transmembrane</keyword>
<feature type="transmembrane region" description="Helical" evidence="5">
    <location>
        <begin position="294"/>
        <end position="313"/>
    </location>
</feature>
<feature type="transmembrane region" description="Helical" evidence="5">
    <location>
        <begin position="266"/>
        <end position="287"/>
    </location>
</feature>
<name>A0A088GGQ7_9LACO</name>
<dbReference type="GO" id="GO:0015225">
    <property type="term" value="F:biotin transmembrane transporter activity"/>
    <property type="evidence" value="ECO:0007669"/>
    <property type="project" value="InterPro"/>
</dbReference>
<dbReference type="AlphaFoldDB" id="A0A088GGQ7"/>
<proteinExistence type="inferred from homology"/>
<keyword evidence="2 7" id="KW-0436">Ligase</keyword>
<dbReference type="InterPro" id="IPR004143">
    <property type="entry name" value="BPL_LPL_catalytic"/>
</dbReference>
<evidence type="ECO:0000256" key="4">
    <source>
        <dbReference type="ARBA" id="ARBA00024227"/>
    </source>
</evidence>
<dbReference type="RefSeq" id="WP_051950125.1">
    <property type="nucleotide sequence ID" value="NZ_CP009223.1"/>
</dbReference>
<feature type="transmembrane region" description="Helical" evidence="5">
    <location>
        <begin position="386"/>
        <end position="408"/>
    </location>
</feature>
<dbReference type="Pfam" id="PF02237">
    <property type="entry name" value="BPL_C"/>
    <property type="match status" value="1"/>
</dbReference>
<keyword evidence="8" id="KW-1185">Reference proteome</keyword>
<dbReference type="Pfam" id="PF02632">
    <property type="entry name" value="BioY"/>
    <property type="match status" value="1"/>
</dbReference>
<evidence type="ECO:0000256" key="1">
    <source>
        <dbReference type="ARBA" id="ARBA00010692"/>
    </source>
</evidence>
<evidence type="ECO:0000313" key="7">
    <source>
        <dbReference type="EMBL" id="AIM62810.1"/>
    </source>
</evidence>
<dbReference type="InterPro" id="IPR003784">
    <property type="entry name" value="BioY"/>
</dbReference>
<dbReference type="Gene3D" id="1.10.1760.20">
    <property type="match status" value="1"/>
</dbReference>
<dbReference type="InterPro" id="IPR003142">
    <property type="entry name" value="BPL_C"/>
</dbReference>
<evidence type="ECO:0000313" key="8">
    <source>
        <dbReference type="Proteomes" id="UP000029079"/>
    </source>
</evidence>
<feature type="transmembrane region" description="Helical" evidence="5">
    <location>
        <begin position="354"/>
        <end position="374"/>
    </location>
</feature>
<keyword evidence="5" id="KW-1133">Transmembrane helix</keyword>
<sequence length="420" mass="46567">MVEMYYFERLSSTQDEARQFIMRESPQDTVMIVAKEQTNGYGRFKRPFYSPQHGLYLTFIVPAQMITCTLPLVTHATAVAAIERIGQLSTQDVKIKWVNDLYVADRKVGGILTEQMHTPDQDYLLIGIGINIRPQDIPVALCDKMATLDYHGPELPAGWLEQLGDGIMHTLQSSDAWIMTQYREHSMVIGAQVSAQVGHETINGQAVAITDQGGLVIQTHDEQRTIYTGELTRLVLTGGVGGMTTKSLTLSAILLSLVLIMAPLTIPIGIVPISLQTFIIPLVVVLLPRKMGVLLVGAYLLLGAFGLPVFSNFQGGLGVLFGPTGGYLIGLFAFPMMLGSWSKSSQPWWTLGRFLLWSGFIQLIIGALWLGTFMNMDGLKTLQVGVIPFIFILLIKTFCIFWITKLLLEKYDVVAFIRHK</sequence>
<evidence type="ECO:0000259" key="6">
    <source>
        <dbReference type="PROSITE" id="PS51733"/>
    </source>
</evidence>
<dbReference type="GO" id="GO:0004077">
    <property type="term" value="F:biotin--[biotin carboxyl-carrier protein] ligase activity"/>
    <property type="evidence" value="ECO:0007669"/>
    <property type="project" value="UniProtKB-EC"/>
</dbReference>
<dbReference type="Pfam" id="PF03099">
    <property type="entry name" value="BPL_LplA_LipB"/>
    <property type="match status" value="1"/>
</dbReference>
<dbReference type="GO" id="GO:0016740">
    <property type="term" value="F:transferase activity"/>
    <property type="evidence" value="ECO:0007669"/>
    <property type="project" value="UniProtKB-ARBA"/>
</dbReference>
<evidence type="ECO:0000256" key="5">
    <source>
        <dbReference type="SAM" id="Phobius"/>
    </source>
</evidence>
<dbReference type="GO" id="GO:0005737">
    <property type="term" value="C:cytoplasm"/>
    <property type="evidence" value="ECO:0007669"/>
    <property type="project" value="TreeGrafter"/>
</dbReference>
<evidence type="ECO:0000256" key="3">
    <source>
        <dbReference type="ARBA" id="ARBA00023267"/>
    </source>
</evidence>
<comment type="similarity">
    <text evidence="1">Belongs to the BioY family.</text>
</comment>
<dbReference type="InterPro" id="IPR045864">
    <property type="entry name" value="aa-tRNA-synth_II/BPL/LPL"/>
</dbReference>